<dbReference type="InterPro" id="IPR012910">
    <property type="entry name" value="Plug_dom"/>
</dbReference>
<dbReference type="RefSeq" id="WP_152122961.1">
    <property type="nucleotide sequence ID" value="NZ_WELI01000001.1"/>
</dbReference>
<dbReference type="Gene3D" id="2.40.170.20">
    <property type="entry name" value="TonB-dependent receptor, beta-barrel domain"/>
    <property type="match status" value="1"/>
</dbReference>
<keyword evidence="6 8" id="KW-0472">Membrane</keyword>
<keyword evidence="7 8" id="KW-0998">Cell outer membrane</keyword>
<keyword evidence="10" id="KW-0732">Signal</keyword>
<evidence type="ECO:0000259" key="12">
    <source>
        <dbReference type="Pfam" id="PF07715"/>
    </source>
</evidence>
<dbReference type="AlphaFoldDB" id="A0A7J5U611"/>
<dbReference type="InterPro" id="IPR023996">
    <property type="entry name" value="TonB-dep_OMP_SusC/RagA"/>
</dbReference>
<dbReference type="InterPro" id="IPR008969">
    <property type="entry name" value="CarboxyPept-like_regulatory"/>
</dbReference>
<keyword evidence="4 8" id="KW-0812">Transmembrane</keyword>
<organism evidence="13 14">
    <name type="scientific">Rudanella paleaurantiibacter</name>
    <dbReference type="NCBI Taxonomy" id="2614655"/>
    <lineage>
        <taxon>Bacteria</taxon>
        <taxon>Pseudomonadati</taxon>
        <taxon>Bacteroidota</taxon>
        <taxon>Cytophagia</taxon>
        <taxon>Cytophagales</taxon>
        <taxon>Cytophagaceae</taxon>
        <taxon>Rudanella</taxon>
    </lineage>
</organism>
<dbReference type="Pfam" id="PF00593">
    <property type="entry name" value="TonB_dep_Rec_b-barrel"/>
    <property type="match status" value="1"/>
</dbReference>
<feature type="domain" description="TonB-dependent receptor-like beta-barrel" evidence="11">
    <location>
        <begin position="522"/>
        <end position="978"/>
    </location>
</feature>
<evidence type="ECO:0000256" key="8">
    <source>
        <dbReference type="PROSITE-ProRule" id="PRU01360"/>
    </source>
</evidence>
<dbReference type="PROSITE" id="PS52016">
    <property type="entry name" value="TONB_DEPENDENT_REC_3"/>
    <property type="match status" value="1"/>
</dbReference>
<comment type="similarity">
    <text evidence="8 9">Belongs to the TonB-dependent receptor family.</text>
</comment>
<dbReference type="InterPro" id="IPR039426">
    <property type="entry name" value="TonB-dep_rcpt-like"/>
</dbReference>
<evidence type="ECO:0000256" key="10">
    <source>
        <dbReference type="SAM" id="SignalP"/>
    </source>
</evidence>
<evidence type="ECO:0000256" key="2">
    <source>
        <dbReference type="ARBA" id="ARBA00022448"/>
    </source>
</evidence>
<keyword evidence="2 8" id="KW-0813">Transport</keyword>
<sequence>MKRLLSFGIALFLSLTGWAQAQSVSLLAHGAIARSDTPPTREATISLTVANRSLDQILKEIERQSGFTLLYSSNRLRATRRSVAFTNQPLSRVLTELITPLGMTYEVVGRQIILRETNPNASAVAVDRAVGGRVTATDSPDGLPGVNVTIKGTNRGAVTDGSGQYNLTIPDGSNVVLVFSFVGYERQEVAVGNQSTVNVQLKPDERSLNEVQVVAFGEQRTRDITGSIAGIKATDIRLNTAASPDVALQGRAAGVQITQAGGTPGGAVRINVRGVASINSNSQPLIVIDGVPVLSSAFGAGGVAMNPLAEINPNDIESMEVLKDASASVLFGSRAANGVILITTKRGASGKPKFDLSYEEGISNPTNRIDLVDNGADLMNIYKRSAQNITRTGLTPVGSNLINVLPTGILQGSLAPALNNRLVDSTTLYNTSTNWLDQVVRQGRYRQASLSAGVGNKYVTAYASGSYRKEDGILIGQGFERVSGRVKVDAKPVRWFNAGINLSANQVNVPTVPIDNSFRYGLSTALPAYPIQLPDGTFFNGINNGTNNTFQIGTNPVFFRNNYSNLAQTFRSTNTGYIDLKPLEGLSIRSEVGYDYQRTRNDILFNQTLFPAGISSQERNGNGRADNRDVTNQTVNINNLISYGRTFGKAHSLKVLVGNSLQSTVQDNETYITENVAEGATRSSDTTRTVVFNDQLSYRFVSFFGRVNYAFRDKYLLEASFRSDGSSRFGPGNRWATFPSLSAGWVVSDEAFMQTLPAISFLKLRASYGVTGNAEIGDFSWQKAFTFVGYNAAIYGGIQGGQFTSLGNRDLSWESTRQFNAGLDFGLLNNRINGNIDYYDKVSDGLLLDYSLGPLFGTITNIITVNLGSVRNRGVEFVLNTKNVVKPRFRWETNFNIAHNKNTVLSTYEAPFLNYPFQFISGTNIAAVGQPLGTYYMAQFAGFDPATGNELFYERDRSVFANTGRTVRTGNLWDGTLNNQSGTNQFIMSNRTPYPTLFGGLNNTFQFGPIDVSALIYFQYGNWIYDQGERAQSYPGINSSGSFQSAQVLRRTIPGVGDVQEAIRQSDNTALNRLIFNSNARSIESTRFLHNGSFARLKNLQVGYNLPTNALQKLRLRSLRVYVTGQNLLTFTKFNGWDPEVFRNGGASGGTANLSPGVTNNDLPQIRTFLFGINLGF</sequence>
<dbReference type="InterPro" id="IPR023997">
    <property type="entry name" value="TonB-dep_OMP_SusC/RagA_CS"/>
</dbReference>
<dbReference type="GO" id="GO:0009279">
    <property type="term" value="C:cell outer membrane"/>
    <property type="evidence" value="ECO:0007669"/>
    <property type="project" value="UniProtKB-SubCell"/>
</dbReference>
<evidence type="ECO:0000259" key="11">
    <source>
        <dbReference type="Pfam" id="PF00593"/>
    </source>
</evidence>
<dbReference type="InterPro" id="IPR037066">
    <property type="entry name" value="Plug_dom_sf"/>
</dbReference>
<dbReference type="InterPro" id="IPR000531">
    <property type="entry name" value="Beta-barrel_TonB"/>
</dbReference>
<dbReference type="Pfam" id="PF13715">
    <property type="entry name" value="CarbopepD_reg_2"/>
    <property type="match status" value="1"/>
</dbReference>
<feature type="chain" id="PRO_5029697898" evidence="10">
    <location>
        <begin position="22"/>
        <end position="1177"/>
    </location>
</feature>
<evidence type="ECO:0000256" key="7">
    <source>
        <dbReference type="ARBA" id="ARBA00023237"/>
    </source>
</evidence>
<reference evidence="13 14" key="1">
    <citation type="submission" date="2019-10" db="EMBL/GenBank/DDBJ databases">
        <title>Rudanella paleaurantiibacter sp. nov., isolated from sludge.</title>
        <authorList>
            <person name="Xu S.Q."/>
        </authorList>
    </citation>
    <scope>NUCLEOTIDE SEQUENCE [LARGE SCALE GENOMIC DNA]</scope>
    <source>
        <strain evidence="13 14">HX-22-17</strain>
    </source>
</reference>
<evidence type="ECO:0000256" key="1">
    <source>
        <dbReference type="ARBA" id="ARBA00004571"/>
    </source>
</evidence>
<name>A0A7J5U611_9BACT</name>
<gene>
    <name evidence="13" type="ORF">F5984_04070</name>
</gene>
<comment type="caution">
    <text evidence="13">The sequence shown here is derived from an EMBL/GenBank/DDBJ whole genome shotgun (WGS) entry which is preliminary data.</text>
</comment>
<dbReference type="Gene3D" id="3.55.50.30">
    <property type="match status" value="1"/>
</dbReference>
<keyword evidence="3 8" id="KW-1134">Transmembrane beta strand</keyword>
<dbReference type="NCBIfam" id="TIGR04056">
    <property type="entry name" value="OMP_RagA_SusC"/>
    <property type="match status" value="1"/>
</dbReference>
<dbReference type="Gene3D" id="2.60.40.1120">
    <property type="entry name" value="Carboxypeptidase-like, regulatory domain"/>
    <property type="match status" value="1"/>
</dbReference>
<dbReference type="NCBIfam" id="TIGR04057">
    <property type="entry name" value="SusC_RagA_signa"/>
    <property type="match status" value="1"/>
</dbReference>
<feature type="domain" description="TonB-dependent receptor plug" evidence="12">
    <location>
        <begin position="221"/>
        <end position="339"/>
    </location>
</feature>
<dbReference type="SUPFAM" id="SSF56935">
    <property type="entry name" value="Porins"/>
    <property type="match status" value="1"/>
</dbReference>
<evidence type="ECO:0000313" key="14">
    <source>
        <dbReference type="Proteomes" id="UP000488299"/>
    </source>
</evidence>
<dbReference type="Gene3D" id="2.170.130.10">
    <property type="entry name" value="TonB-dependent receptor, plug domain"/>
    <property type="match status" value="1"/>
</dbReference>
<dbReference type="Pfam" id="PF07715">
    <property type="entry name" value="Plug"/>
    <property type="match status" value="1"/>
</dbReference>
<protein>
    <submittedName>
        <fullName evidence="13">SusC/RagA family TonB-linked outer membrane protein</fullName>
    </submittedName>
</protein>
<keyword evidence="14" id="KW-1185">Reference proteome</keyword>
<evidence type="ECO:0000256" key="5">
    <source>
        <dbReference type="ARBA" id="ARBA00023077"/>
    </source>
</evidence>
<evidence type="ECO:0000256" key="3">
    <source>
        <dbReference type="ARBA" id="ARBA00022452"/>
    </source>
</evidence>
<keyword evidence="5 9" id="KW-0798">TonB box</keyword>
<feature type="signal peptide" evidence="10">
    <location>
        <begin position="1"/>
        <end position="21"/>
    </location>
</feature>
<proteinExistence type="inferred from homology"/>
<dbReference type="InterPro" id="IPR036942">
    <property type="entry name" value="Beta-barrel_TonB_sf"/>
</dbReference>
<evidence type="ECO:0000256" key="9">
    <source>
        <dbReference type="RuleBase" id="RU003357"/>
    </source>
</evidence>
<comment type="subcellular location">
    <subcellularLocation>
        <location evidence="1 8">Cell outer membrane</location>
        <topology evidence="1 8">Multi-pass membrane protein</topology>
    </subcellularLocation>
</comment>
<evidence type="ECO:0000256" key="6">
    <source>
        <dbReference type="ARBA" id="ARBA00023136"/>
    </source>
</evidence>
<accession>A0A7J5U611</accession>
<evidence type="ECO:0000256" key="4">
    <source>
        <dbReference type="ARBA" id="ARBA00022692"/>
    </source>
</evidence>
<dbReference type="EMBL" id="WELI01000001">
    <property type="protein sequence ID" value="KAB7733123.1"/>
    <property type="molecule type" value="Genomic_DNA"/>
</dbReference>
<dbReference type="Proteomes" id="UP000488299">
    <property type="component" value="Unassembled WGS sequence"/>
</dbReference>
<dbReference type="SUPFAM" id="SSF49464">
    <property type="entry name" value="Carboxypeptidase regulatory domain-like"/>
    <property type="match status" value="1"/>
</dbReference>
<evidence type="ECO:0000313" key="13">
    <source>
        <dbReference type="EMBL" id="KAB7733123.1"/>
    </source>
</evidence>